<dbReference type="Gene3D" id="1.10.10.10">
    <property type="entry name" value="Winged helix-like DNA-binding domain superfamily/Winged helix DNA-binding domain"/>
    <property type="match status" value="1"/>
</dbReference>
<name>A0AAJ1TZC7_9HYPH</name>
<dbReference type="GO" id="GO:0003677">
    <property type="term" value="F:DNA binding"/>
    <property type="evidence" value="ECO:0007669"/>
    <property type="project" value="UniProtKB-KW"/>
</dbReference>
<comment type="caution">
    <text evidence="2">The sequence shown here is derived from an EMBL/GenBank/DDBJ whole genome shotgun (WGS) entry which is preliminary data.</text>
</comment>
<dbReference type="RefSeq" id="WP_230367048.1">
    <property type="nucleotide sequence ID" value="NZ_JAJALK010000009.1"/>
</dbReference>
<keyword evidence="2" id="KW-0238">DNA-binding</keyword>
<sequence>MIALTDRDLNPACGSGAPRSAREAVPVEAALCWLIDHFEQGIAVTDRSGHPFFLNGAAQALIRRGLLRLRNGCLCSATPEHGAALGRLIARCAVGAGGSIRLVGETGTLLIAACAIPGNTVLLRIIDPDSAPLPDPGALQDQFGFTPAEAALATDILAGNDLAASAARRRITLHTARAHLRRLFEKTGTRRQAALMRLLLLCPQPVPAATHAGQVALRSPHCSNA</sequence>
<protein>
    <submittedName>
        <fullName evidence="2">DNA-binding CsgD family transcriptional regulator</fullName>
    </submittedName>
</protein>
<organism evidence="2 3">
    <name type="scientific">Methylobacterium brachiatum</name>
    <dbReference type="NCBI Taxonomy" id="269660"/>
    <lineage>
        <taxon>Bacteria</taxon>
        <taxon>Pseudomonadati</taxon>
        <taxon>Pseudomonadota</taxon>
        <taxon>Alphaproteobacteria</taxon>
        <taxon>Hyphomicrobiales</taxon>
        <taxon>Methylobacteriaceae</taxon>
        <taxon>Methylobacterium</taxon>
    </lineage>
</organism>
<dbReference type="Proteomes" id="UP001223420">
    <property type="component" value="Unassembled WGS sequence"/>
</dbReference>
<dbReference type="GO" id="GO:0006355">
    <property type="term" value="P:regulation of DNA-templated transcription"/>
    <property type="evidence" value="ECO:0007669"/>
    <property type="project" value="InterPro"/>
</dbReference>
<proteinExistence type="predicted"/>
<dbReference type="InterPro" id="IPR000792">
    <property type="entry name" value="Tscrpt_reg_LuxR_C"/>
</dbReference>
<evidence type="ECO:0000313" key="3">
    <source>
        <dbReference type="Proteomes" id="UP001223420"/>
    </source>
</evidence>
<dbReference type="EMBL" id="JAUSWL010000008">
    <property type="protein sequence ID" value="MDQ0545253.1"/>
    <property type="molecule type" value="Genomic_DNA"/>
</dbReference>
<feature type="domain" description="HTH luxR-type" evidence="1">
    <location>
        <begin position="142"/>
        <end position="199"/>
    </location>
</feature>
<dbReference type="SMART" id="SM00421">
    <property type="entry name" value="HTH_LUXR"/>
    <property type="match status" value="1"/>
</dbReference>
<accession>A0AAJ1TZC7</accession>
<dbReference type="InterPro" id="IPR016032">
    <property type="entry name" value="Sig_transdc_resp-reg_C-effctor"/>
</dbReference>
<evidence type="ECO:0000259" key="1">
    <source>
        <dbReference type="SMART" id="SM00421"/>
    </source>
</evidence>
<gene>
    <name evidence="2" type="ORF">QO001_004196</name>
</gene>
<dbReference type="SUPFAM" id="SSF46894">
    <property type="entry name" value="C-terminal effector domain of the bipartite response regulators"/>
    <property type="match status" value="1"/>
</dbReference>
<reference evidence="2" key="1">
    <citation type="submission" date="2023-07" db="EMBL/GenBank/DDBJ databases">
        <title>Genomic Encyclopedia of Type Strains, Phase IV (KMG-IV): sequencing the most valuable type-strain genomes for metagenomic binning, comparative biology and taxonomic classification.</title>
        <authorList>
            <person name="Goeker M."/>
        </authorList>
    </citation>
    <scope>NUCLEOTIDE SEQUENCE</scope>
    <source>
        <strain evidence="2">DSM 19569</strain>
    </source>
</reference>
<dbReference type="InterPro" id="IPR036388">
    <property type="entry name" value="WH-like_DNA-bd_sf"/>
</dbReference>
<dbReference type="AlphaFoldDB" id="A0AAJ1TZC7"/>
<evidence type="ECO:0000313" key="2">
    <source>
        <dbReference type="EMBL" id="MDQ0545253.1"/>
    </source>
</evidence>